<reference evidence="3 4" key="1">
    <citation type="journal article" date="2007" name="Nature">
        <title>Evolution of genes and genomes on the Drosophila phylogeny.</title>
        <authorList>
            <consortium name="Drosophila 12 Genomes Consortium"/>
            <person name="Clark A.G."/>
            <person name="Eisen M.B."/>
            <person name="Smith D.R."/>
            <person name="Bergman C.M."/>
            <person name="Oliver B."/>
            <person name="Markow T.A."/>
            <person name="Kaufman T.C."/>
            <person name="Kellis M."/>
            <person name="Gelbart W."/>
            <person name="Iyer V.N."/>
            <person name="Pollard D.A."/>
            <person name="Sackton T.B."/>
            <person name="Larracuente A.M."/>
            <person name="Singh N.D."/>
            <person name="Abad J.P."/>
            <person name="Abt D.N."/>
            <person name="Adryan B."/>
            <person name="Aguade M."/>
            <person name="Akashi H."/>
            <person name="Anderson W.W."/>
            <person name="Aquadro C.F."/>
            <person name="Ardell D.H."/>
            <person name="Arguello R."/>
            <person name="Artieri C.G."/>
            <person name="Barbash D.A."/>
            <person name="Barker D."/>
            <person name="Barsanti P."/>
            <person name="Batterham P."/>
            <person name="Batzoglou S."/>
            <person name="Begun D."/>
            <person name="Bhutkar A."/>
            <person name="Blanco E."/>
            <person name="Bosak S.A."/>
            <person name="Bradley R.K."/>
            <person name="Brand A.D."/>
            <person name="Brent M.R."/>
            <person name="Brooks A.N."/>
            <person name="Brown R.H."/>
            <person name="Butlin R.K."/>
            <person name="Caggese C."/>
            <person name="Calvi B.R."/>
            <person name="Bernardo de Carvalho A."/>
            <person name="Caspi A."/>
            <person name="Castrezana S."/>
            <person name="Celniker S.E."/>
            <person name="Chang J.L."/>
            <person name="Chapple C."/>
            <person name="Chatterji S."/>
            <person name="Chinwalla A."/>
            <person name="Civetta A."/>
            <person name="Clifton S.W."/>
            <person name="Comeron J.M."/>
            <person name="Costello J.C."/>
            <person name="Coyne J.A."/>
            <person name="Daub J."/>
            <person name="David R.G."/>
            <person name="Delcher A.L."/>
            <person name="Delehaunty K."/>
            <person name="Do C.B."/>
            <person name="Ebling H."/>
            <person name="Edwards K."/>
            <person name="Eickbush T."/>
            <person name="Evans J.D."/>
            <person name="Filipski A."/>
            <person name="Findeiss S."/>
            <person name="Freyhult E."/>
            <person name="Fulton L."/>
            <person name="Fulton R."/>
            <person name="Garcia A.C."/>
            <person name="Gardiner A."/>
            <person name="Garfield D.A."/>
            <person name="Garvin B.E."/>
            <person name="Gibson G."/>
            <person name="Gilbert D."/>
            <person name="Gnerre S."/>
            <person name="Godfrey J."/>
            <person name="Good R."/>
            <person name="Gotea V."/>
            <person name="Gravely B."/>
            <person name="Greenberg A.J."/>
            <person name="Griffiths-Jones S."/>
            <person name="Gross S."/>
            <person name="Guigo R."/>
            <person name="Gustafson E.A."/>
            <person name="Haerty W."/>
            <person name="Hahn M.W."/>
            <person name="Halligan D.L."/>
            <person name="Halpern A.L."/>
            <person name="Halter G.M."/>
            <person name="Han M.V."/>
            <person name="Heger A."/>
            <person name="Hillier L."/>
            <person name="Hinrichs A.S."/>
            <person name="Holmes I."/>
            <person name="Hoskins R.A."/>
            <person name="Hubisz M.J."/>
            <person name="Hultmark D."/>
            <person name="Huntley M.A."/>
            <person name="Jaffe D.B."/>
            <person name="Jagadeeshan S."/>
            <person name="Jeck W.R."/>
            <person name="Johnson J."/>
            <person name="Jones C.D."/>
            <person name="Jordan W.C."/>
            <person name="Karpen G.H."/>
            <person name="Kataoka E."/>
            <person name="Keightley P.D."/>
            <person name="Kheradpour P."/>
            <person name="Kirkness E.F."/>
            <person name="Koerich L.B."/>
            <person name="Kristiansen K."/>
            <person name="Kudrna D."/>
            <person name="Kulathinal R.J."/>
            <person name="Kumar S."/>
            <person name="Kwok R."/>
            <person name="Lander E."/>
            <person name="Langley C.H."/>
            <person name="Lapoint R."/>
            <person name="Lazzaro B.P."/>
            <person name="Lee S.J."/>
            <person name="Levesque L."/>
            <person name="Li R."/>
            <person name="Lin C.F."/>
            <person name="Lin M.F."/>
            <person name="Lindblad-Toh K."/>
            <person name="Llopart A."/>
            <person name="Long M."/>
            <person name="Low L."/>
            <person name="Lozovsky E."/>
            <person name="Lu J."/>
            <person name="Luo M."/>
            <person name="Machado C.A."/>
            <person name="Makalowski W."/>
            <person name="Marzo M."/>
            <person name="Matsuda M."/>
            <person name="Matzkin L."/>
            <person name="McAllister B."/>
            <person name="McBride C.S."/>
            <person name="McKernan B."/>
            <person name="McKernan K."/>
            <person name="Mendez-Lago M."/>
            <person name="Minx P."/>
            <person name="Mollenhauer M.U."/>
            <person name="Montooth K."/>
            <person name="Mount S.M."/>
            <person name="Mu X."/>
            <person name="Myers E."/>
            <person name="Negre B."/>
            <person name="Newfeld S."/>
            <person name="Nielsen R."/>
            <person name="Noor M.A."/>
            <person name="O'Grady P."/>
            <person name="Pachter L."/>
            <person name="Papaceit M."/>
            <person name="Parisi M.J."/>
            <person name="Parisi M."/>
            <person name="Parts L."/>
            <person name="Pedersen J.S."/>
            <person name="Pesole G."/>
            <person name="Phillippy A.M."/>
            <person name="Ponting C.P."/>
            <person name="Pop M."/>
            <person name="Porcelli D."/>
            <person name="Powell J.R."/>
            <person name="Prohaska S."/>
            <person name="Pruitt K."/>
            <person name="Puig M."/>
            <person name="Quesneville H."/>
            <person name="Ram K.R."/>
            <person name="Rand D."/>
            <person name="Rasmussen M.D."/>
            <person name="Reed L.K."/>
            <person name="Reenan R."/>
            <person name="Reily A."/>
            <person name="Remington K.A."/>
            <person name="Rieger T.T."/>
            <person name="Ritchie M.G."/>
            <person name="Robin C."/>
            <person name="Rogers Y.H."/>
            <person name="Rohde C."/>
            <person name="Rozas J."/>
            <person name="Rubenfield M.J."/>
            <person name="Ruiz A."/>
            <person name="Russo S."/>
            <person name="Salzberg S.L."/>
            <person name="Sanchez-Gracia A."/>
            <person name="Saranga D.J."/>
            <person name="Sato H."/>
            <person name="Schaeffer S.W."/>
            <person name="Schatz M.C."/>
            <person name="Schlenke T."/>
            <person name="Schwartz R."/>
            <person name="Segarra C."/>
            <person name="Singh R.S."/>
            <person name="Sirot L."/>
            <person name="Sirota M."/>
            <person name="Sisneros N.B."/>
            <person name="Smith C.D."/>
            <person name="Smith T.F."/>
            <person name="Spieth J."/>
            <person name="Stage D.E."/>
            <person name="Stark A."/>
            <person name="Stephan W."/>
            <person name="Strausberg R.L."/>
            <person name="Strempel S."/>
            <person name="Sturgill D."/>
            <person name="Sutton G."/>
            <person name="Sutton G.G."/>
            <person name="Tao W."/>
            <person name="Teichmann S."/>
            <person name="Tobari Y.N."/>
            <person name="Tomimura Y."/>
            <person name="Tsolas J.M."/>
            <person name="Valente V.L."/>
            <person name="Venter E."/>
            <person name="Venter J.C."/>
            <person name="Vicario S."/>
            <person name="Vieira F.G."/>
            <person name="Vilella A.J."/>
            <person name="Villasante A."/>
            <person name="Walenz B."/>
            <person name="Wang J."/>
            <person name="Wasserman M."/>
            <person name="Watts T."/>
            <person name="Wilson D."/>
            <person name="Wilson R.K."/>
            <person name="Wing R.A."/>
            <person name="Wolfner M.F."/>
            <person name="Wong A."/>
            <person name="Wong G.K."/>
            <person name="Wu C.I."/>
            <person name="Wu G."/>
            <person name="Yamamoto D."/>
            <person name="Yang H.P."/>
            <person name="Yang S.P."/>
            <person name="Yorke J.A."/>
            <person name="Yoshida K."/>
            <person name="Zdobnov E."/>
            <person name="Zhang P."/>
            <person name="Zhang Y."/>
            <person name="Zimin A.V."/>
            <person name="Baldwin J."/>
            <person name="Abdouelleil A."/>
            <person name="Abdulkadir J."/>
            <person name="Abebe A."/>
            <person name="Abera B."/>
            <person name="Abreu J."/>
            <person name="Acer S.C."/>
            <person name="Aftuck L."/>
            <person name="Alexander A."/>
            <person name="An P."/>
            <person name="Anderson E."/>
            <person name="Anderson S."/>
            <person name="Arachi H."/>
            <person name="Azer M."/>
            <person name="Bachantsang P."/>
            <person name="Barry A."/>
            <person name="Bayul T."/>
            <person name="Berlin A."/>
            <person name="Bessette D."/>
            <person name="Bloom T."/>
            <person name="Blye J."/>
            <person name="Boguslavskiy L."/>
            <person name="Bonnet C."/>
            <person name="Boukhgalter B."/>
            <person name="Bourzgui I."/>
            <person name="Brown A."/>
            <person name="Cahill P."/>
            <person name="Channer S."/>
            <person name="Cheshatsang Y."/>
            <person name="Chuda L."/>
            <person name="Citroen M."/>
            <person name="Collymore A."/>
            <person name="Cooke P."/>
            <person name="Costello M."/>
            <person name="D'Aco K."/>
            <person name="Daza R."/>
            <person name="De Haan G."/>
            <person name="DeGray S."/>
            <person name="DeMaso C."/>
            <person name="Dhargay N."/>
            <person name="Dooley K."/>
            <person name="Dooley E."/>
            <person name="Doricent M."/>
            <person name="Dorje P."/>
            <person name="Dorjee K."/>
            <person name="Dupes A."/>
            <person name="Elong R."/>
            <person name="Falk J."/>
            <person name="Farina A."/>
            <person name="Faro S."/>
            <person name="Ferguson D."/>
            <person name="Fisher S."/>
            <person name="Foley C.D."/>
            <person name="Franke A."/>
            <person name="Friedrich D."/>
            <person name="Gadbois L."/>
            <person name="Gearin G."/>
            <person name="Gearin C.R."/>
            <person name="Giannoukos G."/>
            <person name="Goode T."/>
            <person name="Graham J."/>
            <person name="Grandbois E."/>
            <person name="Grewal S."/>
            <person name="Gyaltsen K."/>
            <person name="Hafez N."/>
            <person name="Hagos B."/>
            <person name="Hall J."/>
            <person name="Henson C."/>
            <person name="Hollinger A."/>
            <person name="Honan T."/>
            <person name="Huard M.D."/>
            <person name="Hughes L."/>
            <person name="Hurhula B."/>
            <person name="Husby M.E."/>
            <person name="Kamat A."/>
            <person name="Kanga B."/>
            <person name="Kashin S."/>
            <person name="Khazanovich D."/>
            <person name="Kisner P."/>
            <person name="Lance K."/>
            <person name="Lara M."/>
            <person name="Lee W."/>
            <person name="Lennon N."/>
            <person name="Letendre F."/>
            <person name="LeVine R."/>
            <person name="Lipovsky A."/>
            <person name="Liu X."/>
            <person name="Liu J."/>
            <person name="Liu S."/>
            <person name="Lokyitsang T."/>
            <person name="Lokyitsang Y."/>
            <person name="Lubonja R."/>
            <person name="Lui A."/>
            <person name="MacDonald P."/>
            <person name="Magnisalis V."/>
            <person name="Maru K."/>
            <person name="Matthews C."/>
            <person name="McCusker W."/>
            <person name="McDonough S."/>
            <person name="Mehta T."/>
            <person name="Meldrim J."/>
            <person name="Meneus L."/>
            <person name="Mihai O."/>
            <person name="Mihalev A."/>
            <person name="Mihova T."/>
            <person name="Mittelman R."/>
            <person name="Mlenga V."/>
            <person name="Montmayeur A."/>
            <person name="Mulrain L."/>
            <person name="Navidi A."/>
            <person name="Naylor J."/>
            <person name="Negash T."/>
            <person name="Nguyen T."/>
            <person name="Nguyen N."/>
            <person name="Nicol R."/>
            <person name="Norbu C."/>
            <person name="Norbu N."/>
            <person name="Novod N."/>
            <person name="O'Neill B."/>
            <person name="Osman S."/>
            <person name="Markiewicz E."/>
            <person name="Oyono O.L."/>
            <person name="Patti C."/>
            <person name="Phunkhang P."/>
            <person name="Pierre F."/>
            <person name="Priest M."/>
            <person name="Raghuraman S."/>
            <person name="Rege F."/>
            <person name="Reyes R."/>
            <person name="Rise C."/>
            <person name="Rogov P."/>
            <person name="Ross K."/>
            <person name="Ryan E."/>
            <person name="Settipalli S."/>
            <person name="Shea T."/>
            <person name="Sherpa N."/>
            <person name="Shi L."/>
            <person name="Shih D."/>
            <person name="Sparrow T."/>
            <person name="Spaulding J."/>
            <person name="Stalker J."/>
            <person name="Stange-Thomann N."/>
            <person name="Stavropoulos S."/>
            <person name="Stone C."/>
            <person name="Strader C."/>
            <person name="Tesfaye S."/>
            <person name="Thomson T."/>
            <person name="Thoulutsang Y."/>
            <person name="Thoulutsang D."/>
            <person name="Topham K."/>
            <person name="Topping I."/>
            <person name="Tsamla T."/>
            <person name="Vassiliev H."/>
            <person name="Vo A."/>
            <person name="Wangchuk T."/>
            <person name="Wangdi T."/>
            <person name="Weiand M."/>
            <person name="Wilkinson J."/>
            <person name="Wilson A."/>
            <person name="Yadav S."/>
            <person name="Young G."/>
            <person name="Yu Q."/>
            <person name="Zembek L."/>
            <person name="Zhong D."/>
            <person name="Zimmer A."/>
            <person name="Zwirko Z."/>
            <person name="Jaffe D.B."/>
            <person name="Alvarez P."/>
            <person name="Brockman W."/>
            <person name="Butler J."/>
            <person name="Chin C."/>
            <person name="Gnerre S."/>
            <person name="Grabherr M."/>
            <person name="Kleber M."/>
            <person name="Mauceli E."/>
            <person name="MacCallum I."/>
        </authorList>
    </citation>
    <scope>NUCLEOTIDE SEQUENCE [LARGE SCALE GENOMIC DNA]</scope>
    <source>
        <strain evidence="4">Tucson 15287-2541.00</strain>
    </source>
</reference>
<protein>
    <submittedName>
        <fullName evidence="3">GH17401</fullName>
    </submittedName>
</protein>
<dbReference type="PANTHER" id="PTHR12550">
    <property type="entry name" value="HEPATOMA-DERIVED GROWTH FACTOR-RELATED"/>
    <property type="match status" value="1"/>
</dbReference>
<feature type="region of interest" description="Disordered" evidence="1">
    <location>
        <begin position="118"/>
        <end position="137"/>
    </location>
</feature>
<evidence type="ECO:0000313" key="4">
    <source>
        <dbReference type="Proteomes" id="UP000001070"/>
    </source>
</evidence>
<dbReference type="PhylomeDB" id="B4JV47"/>
<keyword evidence="4" id="KW-1185">Reference proteome</keyword>
<dbReference type="OrthoDB" id="62853at2759"/>
<dbReference type="STRING" id="7222.B4JV47"/>
<dbReference type="InterPro" id="IPR000313">
    <property type="entry name" value="PWWP_dom"/>
</dbReference>
<dbReference type="EMBL" id="CH916374">
    <property type="protein sequence ID" value="EDV91367.1"/>
    <property type="molecule type" value="Genomic_DNA"/>
</dbReference>
<name>B4JV47_DROGR</name>
<dbReference type="OMA" id="FRAWPAR"/>
<dbReference type="Gene3D" id="2.30.30.140">
    <property type="match status" value="1"/>
</dbReference>
<dbReference type="HOGENOM" id="CLU_074207_0_0_1"/>
<accession>B4JV47</accession>
<proteinExistence type="predicted"/>
<dbReference type="Pfam" id="PF00855">
    <property type="entry name" value="PWWP"/>
    <property type="match status" value="1"/>
</dbReference>
<evidence type="ECO:0000313" key="3">
    <source>
        <dbReference type="EMBL" id="EDV91367.1"/>
    </source>
</evidence>
<dbReference type="SMART" id="SM00293">
    <property type="entry name" value="PWWP"/>
    <property type="match status" value="1"/>
</dbReference>
<dbReference type="PROSITE" id="PS50812">
    <property type="entry name" value="PWWP"/>
    <property type="match status" value="1"/>
</dbReference>
<feature type="domain" description="PWWP" evidence="2">
    <location>
        <begin position="14"/>
        <end position="64"/>
    </location>
</feature>
<dbReference type="AlphaFoldDB" id="B4JV47"/>
<dbReference type="SUPFAM" id="SSF63748">
    <property type="entry name" value="Tudor/PWWP/MBT"/>
    <property type="match status" value="1"/>
</dbReference>
<dbReference type="Proteomes" id="UP000001070">
    <property type="component" value="Unassembled WGS sequence"/>
</dbReference>
<feature type="compositionally biased region" description="Low complexity" evidence="1">
    <location>
        <begin position="119"/>
        <end position="133"/>
    </location>
</feature>
<dbReference type="InParanoid" id="B4JV47"/>
<organism evidence="4">
    <name type="scientific">Drosophila grimshawi</name>
    <name type="common">Hawaiian fruit fly</name>
    <name type="synonym">Idiomyia grimshawi</name>
    <dbReference type="NCBI Taxonomy" id="7222"/>
    <lineage>
        <taxon>Eukaryota</taxon>
        <taxon>Metazoa</taxon>
        <taxon>Ecdysozoa</taxon>
        <taxon>Arthropoda</taxon>
        <taxon>Hexapoda</taxon>
        <taxon>Insecta</taxon>
        <taxon>Pterygota</taxon>
        <taxon>Neoptera</taxon>
        <taxon>Endopterygota</taxon>
        <taxon>Diptera</taxon>
        <taxon>Brachycera</taxon>
        <taxon>Muscomorpha</taxon>
        <taxon>Ephydroidea</taxon>
        <taxon>Drosophilidae</taxon>
        <taxon>Drosophila</taxon>
        <taxon>Hawaiian Drosophila</taxon>
    </lineage>
</organism>
<dbReference type="PANTHER" id="PTHR12550:SF70">
    <property type="entry name" value="JIL-1 ANCHORING AND STABILIZING PROTEIN, ISOFORM A"/>
    <property type="match status" value="1"/>
</dbReference>
<evidence type="ECO:0000256" key="1">
    <source>
        <dbReference type="SAM" id="MobiDB-lite"/>
    </source>
</evidence>
<sequence>MEQKTKKSPYQIKVGDFVFAKVPGFCAWPARILQDEGKMYRVYFYGSNNICKVTKSQIFEYEKWKDRFGNVEKNTFNIFKDAMKHVEYSIAHPGNDDSYFQALATLGIPNLANLPDKNSPAAPLSPSSSFASPEWGMRKKKKTAPFIHITGDSD</sequence>
<dbReference type="eggNOG" id="KOG1904">
    <property type="taxonomic scope" value="Eukaryota"/>
</dbReference>
<evidence type="ECO:0000259" key="2">
    <source>
        <dbReference type="PROSITE" id="PS50812"/>
    </source>
</evidence>
<dbReference type="KEGG" id="dgr:6568377"/>
<gene>
    <name evidence="3" type="primary">Dgri\GH17401</name>
    <name evidence="3" type="ORF">Dgri_GH17401</name>
</gene>